<sequence length="59" mass="6640">MTDLIKSINDSATEYSFKVVQQNSLITSSTTFTSRISTSAELRYNKTAKDVDKMIFEPS</sequence>
<comment type="caution">
    <text evidence="1">The sequence shown here is derived from an EMBL/GenBank/DDBJ whole genome shotgun (WGS) entry which is preliminary data.</text>
</comment>
<evidence type="ECO:0000313" key="1">
    <source>
        <dbReference type="EMBL" id="KAI9912243.1"/>
    </source>
</evidence>
<proteinExistence type="predicted"/>
<gene>
    <name evidence="1" type="ORF">PsorP6_008700</name>
</gene>
<reference evidence="1 2" key="1">
    <citation type="journal article" date="2022" name="bioRxiv">
        <title>The genome of the oomycete Peronosclerospora sorghi, a cosmopolitan pathogen of maize and sorghum, is inflated with dispersed pseudogenes.</title>
        <authorList>
            <person name="Fletcher K."/>
            <person name="Martin F."/>
            <person name="Isakeit T."/>
            <person name="Cavanaugh K."/>
            <person name="Magill C."/>
            <person name="Michelmore R."/>
        </authorList>
    </citation>
    <scope>NUCLEOTIDE SEQUENCE [LARGE SCALE GENOMIC DNA]</scope>
    <source>
        <strain evidence="1">P6</strain>
    </source>
</reference>
<keyword evidence="2" id="KW-1185">Reference proteome</keyword>
<name>A0ACC0W2R6_9STRA</name>
<dbReference type="Proteomes" id="UP001163321">
    <property type="component" value="Chromosome 5"/>
</dbReference>
<evidence type="ECO:0000313" key="2">
    <source>
        <dbReference type="Proteomes" id="UP001163321"/>
    </source>
</evidence>
<protein>
    <submittedName>
        <fullName evidence="1">Uncharacterized protein</fullName>
    </submittedName>
</protein>
<accession>A0ACC0W2R6</accession>
<organism evidence="1 2">
    <name type="scientific">Peronosclerospora sorghi</name>
    <dbReference type="NCBI Taxonomy" id="230839"/>
    <lineage>
        <taxon>Eukaryota</taxon>
        <taxon>Sar</taxon>
        <taxon>Stramenopiles</taxon>
        <taxon>Oomycota</taxon>
        <taxon>Peronosporomycetes</taxon>
        <taxon>Peronosporales</taxon>
        <taxon>Peronosporaceae</taxon>
        <taxon>Peronosclerospora</taxon>
    </lineage>
</organism>
<dbReference type="EMBL" id="CM047584">
    <property type="protein sequence ID" value="KAI9912243.1"/>
    <property type="molecule type" value="Genomic_DNA"/>
</dbReference>